<name>A0A0R1X821_9LACO</name>
<dbReference type="GO" id="GO:0005524">
    <property type="term" value="F:ATP binding"/>
    <property type="evidence" value="ECO:0007669"/>
    <property type="project" value="UniProtKB-UniRule"/>
</dbReference>
<feature type="binding site" evidence="11">
    <location>
        <position position="16"/>
    </location>
    <ligand>
        <name>Mg(2+)</name>
        <dbReference type="ChEBI" id="CHEBI:18420"/>
    </ligand>
</feature>
<comment type="cofactor">
    <cofactor evidence="11">
        <name>Mg(2+)</name>
        <dbReference type="ChEBI" id="CHEBI:18420"/>
    </cofactor>
    <text evidence="11">Binds 1 Mg(2+) ion per subunit.</text>
</comment>
<feature type="binding site" evidence="11">
    <location>
        <position position="119"/>
    </location>
    <ligand>
        <name>ATP</name>
        <dbReference type="ChEBI" id="CHEBI:30616"/>
    </ligand>
</feature>
<comment type="subcellular location">
    <subcellularLocation>
        <location evidence="11">Cytoplasm</location>
    </subcellularLocation>
</comment>
<comment type="subunit">
    <text evidence="11">Monomer.</text>
</comment>
<dbReference type="EC" id="2.7.1.71" evidence="3 11"/>
<dbReference type="PATRIC" id="fig|1122147.4.peg.240"/>
<keyword evidence="11" id="KW-0963">Cytoplasm</keyword>
<dbReference type="Pfam" id="PF01202">
    <property type="entry name" value="SKI"/>
    <property type="match status" value="1"/>
</dbReference>
<feature type="binding site" evidence="11">
    <location>
        <position position="133"/>
    </location>
    <ligand>
        <name>substrate</name>
    </ligand>
</feature>
<dbReference type="PROSITE" id="PS01128">
    <property type="entry name" value="SHIKIMATE_KINASE"/>
    <property type="match status" value="1"/>
</dbReference>
<evidence type="ECO:0000256" key="7">
    <source>
        <dbReference type="ARBA" id="ARBA00022777"/>
    </source>
</evidence>
<feature type="binding site" evidence="11">
    <location>
        <position position="150"/>
    </location>
    <ligand>
        <name>ATP</name>
        <dbReference type="ChEBI" id="CHEBI:30616"/>
    </ligand>
</feature>
<dbReference type="AlphaFoldDB" id="A0A0R1X821"/>
<evidence type="ECO:0000256" key="8">
    <source>
        <dbReference type="ARBA" id="ARBA00022840"/>
    </source>
</evidence>
<dbReference type="GO" id="GO:0009423">
    <property type="term" value="P:chorismate biosynthetic process"/>
    <property type="evidence" value="ECO:0007669"/>
    <property type="project" value="UniProtKB-UniRule"/>
</dbReference>
<dbReference type="Gene3D" id="3.40.50.300">
    <property type="entry name" value="P-loop containing nucleotide triphosphate hydrolases"/>
    <property type="match status" value="1"/>
</dbReference>
<comment type="catalytic activity">
    <reaction evidence="10 11">
        <text>shikimate + ATP = 3-phosphoshikimate + ADP + H(+)</text>
        <dbReference type="Rhea" id="RHEA:13121"/>
        <dbReference type="ChEBI" id="CHEBI:15378"/>
        <dbReference type="ChEBI" id="CHEBI:30616"/>
        <dbReference type="ChEBI" id="CHEBI:36208"/>
        <dbReference type="ChEBI" id="CHEBI:145989"/>
        <dbReference type="ChEBI" id="CHEBI:456216"/>
        <dbReference type="EC" id="2.7.1.71"/>
    </reaction>
</comment>
<dbReference type="PANTHER" id="PTHR21087">
    <property type="entry name" value="SHIKIMATE KINASE"/>
    <property type="match status" value="1"/>
</dbReference>
<organism evidence="12 13">
    <name type="scientific">Schleiferilactobacillus harbinensis DSM 16991</name>
    <dbReference type="NCBI Taxonomy" id="1122147"/>
    <lineage>
        <taxon>Bacteria</taxon>
        <taxon>Bacillati</taxon>
        <taxon>Bacillota</taxon>
        <taxon>Bacilli</taxon>
        <taxon>Lactobacillales</taxon>
        <taxon>Lactobacillaceae</taxon>
        <taxon>Schleiferilactobacillus</taxon>
    </lineage>
</organism>
<evidence type="ECO:0000256" key="11">
    <source>
        <dbReference type="HAMAP-Rule" id="MF_00109"/>
    </source>
</evidence>
<dbReference type="GO" id="GO:0009073">
    <property type="term" value="P:aromatic amino acid family biosynthetic process"/>
    <property type="evidence" value="ECO:0007669"/>
    <property type="project" value="UniProtKB-KW"/>
</dbReference>
<dbReference type="eggNOG" id="COG0703">
    <property type="taxonomic scope" value="Bacteria"/>
</dbReference>
<evidence type="ECO:0000313" key="12">
    <source>
        <dbReference type="EMBL" id="KRM26160.1"/>
    </source>
</evidence>
<keyword evidence="5 11" id="KW-0808">Transferase</keyword>
<evidence type="ECO:0000256" key="2">
    <source>
        <dbReference type="ARBA" id="ARBA00006997"/>
    </source>
</evidence>
<dbReference type="Proteomes" id="UP000050949">
    <property type="component" value="Unassembled WGS sequence"/>
</dbReference>
<proteinExistence type="inferred from homology"/>
<dbReference type="InterPro" id="IPR023000">
    <property type="entry name" value="Shikimate_kinase_CS"/>
</dbReference>
<comment type="pathway">
    <text evidence="1 11">Metabolic intermediate biosynthesis; chorismate biosynthesis; chorismate from D-erythrose 4-phosphate and phosphoenolpyruvate: step 5/7.</text>
</comment>
<feature type="binding site" evidence="11">
    <location>
        <position position="34"/>
    </location>
    <ligand>
        <name>substrate</name>
    </ligand>
</feature>
<keyword evidence="8 11" id="KW-0067">ATP-binding</keyword>
<dbReference type="OrthoDB" id="9800332at2"/>
<protein>
    <recommendedName>
        <fullName evidence="3 11">Shikimate kinase</fullName>
        <shortName evidence="11">SK</shortName>
        <ecNumber evidence="3 11">2.7.1.71</ecNumber>
    </recommendedName>
</protein>
<keyword evidence="9 11" id="KW-0057">Aromatic amino acid biosynthesis</keyword>
<dbReference type="HAMAP" id="MF_00109">
    <property type="entry name" value="Shikimate_kinase"/>
    <property type="match status" value="1"/>
</dbReference>
<evidence type="ECO:0000256" key="10">
    <source>
        <dbReference type="ARBA" id="ARBA00048567"/>
    </source>
</evidence>
<dbReference type="CDD" id="cd00464">
    <property type="entry name" value="SK"/>
    <property type="match status" value="1"/>
</dbReference>
<keyword evidence="11" id="KW-0479">Metal-binding</keyword>
<dbReference type="InterPro" id="IPR031322">
    <property type="entry name" value="Shikimate/glucono_kinase"/>
</dbReference>
<dbReference type="PRINTS" id="PR01100">
    <property type="entry name" value="SHIKIMTKNASE"/>
</dbReference>
<dbReference type="InterPro" id="IPR000623">
    <property type="entry name" value="Shikimate_kinase/TSH1"/>
</dbReference>
<dbReference type="GO" id="GO:0004765">
    <property type="term" value="F:shikimate kinase activity"/>
    <property type="evidence" value="ECO:0007669"/>
    <property type="project" value="UniProtKB-UniRule"/>
</dbReference>
<sequence>MMQQLVLIGFMGAGKTTLSQALGAATGWPVYDTDDLVVTAAHRSINTIFAQEGETGFRQREHAALETALTHTPGIIATGGGIITQAANRALLAALDIPVVLLTVTPAEINRRLAGTTDRPLFKKDWPDLLQDRQPWYETSANRILPTTGRQVADLVNELQHLLVEEGAAND</sequence>
<dbReference type="RefSeq" id="WP_027828298.1">
    <property type="nucleotide sequence ID" value="NZ_AUEH01000016.1"/>
</dbReference>
<feature type="binding site" evidence="11">
    <location>
        <position position="58"/>
    </location>
    <ligand>
        <name>substrate</name>
    </ligand>
</feature>
<evidence type="ECO:0000256" key="4">
    <source>
        <dbReference type="ARBA" id="ARBA00022605"/>
    </source>
</evidence>
<keyword evidence="7 11" id="KW-0418">Kinase</keyword>
<evidence type="ECO:0000256" key="6">
    <source>
        <dbReference type="ARBA" id="ARBA00022741"/>
    </source>
</evidence>
<dbReference type="PANTHER" id="PTHR21087:SF16">
    <property type="entry name" value="SHIKIMATE KINASE 1, CHLOROPLASTIC"/>
    <property type="match status" value="1"/>
</dbReference>
<comment type="function">
    <text evidence="11">Catalyzes the specific phosphorylation of the 3-hydroxyl group of shikimic acid using ATP as a cosubstrate.</text>
</comment>
<evidence type="ECO:0000256" key="9">
    <source>
        <dbReference type="ARBA" id="ARBA00023141"/>
    </source>
</evidence>
<dbReference type="GO" id="GO:0008652">
    <property type="term" value="P:amino acid biosynthetic process"/>
    <property type="evidence" value="ECO:0007669"/>
    <property type="project" value="UniProtKB-KW"/>
</dbReference>
<comment type="caution">
    <text evidence="12">The sequence shown here is derived from an EMBL/GenBank/DDBJ whole genome shotgun (WGS) entry which is preliminary data.</text>
</comment>
<feature type="binding site" evidence="11">
    <location>
        <position position="80"/>
    </location>
    <ligand>
        <name>substrate</name>
    </ligand>
</feature>
<dbReference type="GO" id="GO:0005829">
    <property type="term" value="C:cytosol"/>
    <property type="evidence" value="ECO:0007669"/>
    <property type="project" value="TreeGrafter"/>
</dbReference>
<evidence type="ECO:0000313" key="13">
    <source>
        <dbReference type="Proteomes" id="UP000050949"/>
    </source>
</evidence>
<evidence type="ECO:0000256" key="1">
    <source>
        <dbReference type="ARBA" id="ARBA00004842"/>
    </source>
</evidence>
<evidence type="ECO:0000256" key="5">
    <source>
        <dbReference type="ARBA" id="ARBA00022679"/>
    </source>
</evidence>
<evidence type="ECO:0000256" key="3">
    <source>
        <dbReference type="ARBA" id="ARBA00012154"/>
    </source>
</evidence>
<keyword evidence="6 11" id="KW-0547">Nucleotide-binding</keyword>
<keyword evidence="4 11" id="KW-0028">Amino-acid biosynthesis</keyword>
<gene>
    <name evidence="11" type="primary">aroK</name>
    <name evidence="12" type="ORF">FC91_GL000230</name>
</gene>
<dbReference type="EMBL" id="AZFW01000084">
    <property type="protein sequence ID" value="KRM26160.1"/>
    <property type="molecule type" value="Genomic_DNA"/>
</dbReference>
<dbReference type="GO" id="GO:0000287">
    <property type="term" value="F:magnesium ion binding"/>
    <property type="evidence" value="ECO:0007669"/>
    <property type="project" value="UniProtKB-UniRule"/>
</dbReference>
<dbReference type="InterPro" id="IPR027417">
    <property type="entry name" value="P-loop_NTPase"/>
</dbReference>
<comment type="similarity">
    <text evidence="2 11">Belongs to the shikimate kinase family.</text>
</comment>
<accession>A0A0R1X821</accession>
<feature type="binding site" evidence="11">
    <location>
        <begin position="12"/>
        <end position="17"/>
    </location>
    <ligand>
        <name>ATP</name>
        <dbReference type="ChEBI" id="CHEBI:30616"/>
    </ligand>
</feature>
<dbReference type="SUPFAM" id="SSF52540">
    <property type="entry name" value="P-loop containing nucleoside triphosphate hydrolases"/>
    <property type="match status" value="1"/>
</dbReference>
<dbReference type="UniPathway" id="UPA00053">
    <property type="reaction ID" value="UER00088"/>
</dbReference>
<keyword evidence="11" id="KW-0460">Magnesium</keyword>
<reference evidence="12 13" key="1">
    <citation type="journal article" date="2015" name="Genome Announc.">
        <title>Expanding the biotechnology potential of lactobacilli through comparative genomics of 213 strains and associated genera.</title>
        <authorList>
            <person name="Sun Z."/>
            <person name="Harris H.M."/>
            <person name="McCann A."/>
            <person name="Guo C."/>
            <person name="Argimon S."/>
            <person name="Zhang W."/>
            <person name="Yang X."/>
            <person name="Jeffery I.B."/>
            <person name="Cooney J.C."/>
            <person name="Kagawa T.F."/>
            <person name="Liu W."/>
            <person name="Song Y."/>
            <person name="Salvetti E."/>
            <person name="Wrobel A."/>
            <person name="Rasinkangas P."/>
            <person name="Parkhill J."/>
            <person name="Rea M.C."/>
            <person name="O'Sullivan O."/>
            <person name="Ritari J."/>
            <person name="Douillard F.P."/>
            <person name="Paul Ross R."/>
            <person name="Yang R."/>
            <person name="Briner A.E."/>
            <person name="Felis G.E."/>
            <person name="de Vos W.M."/>
            <person name="Barrangou R."/>
            <person name="Klaenhammer T.R."/>
            <person name="Caufield P.W."/>
            <person name="Cui Y."/>
            <person name="Zhang H."/>
            <person name="O'Toole P.W."/>
        </authorList>
    </citation>
    <scope>NUCLEOTIDE SEQUENCE [LARGE SCALE GENOMIC DNA]</scope>
    <source>
        <strain evidence="12 13">DSM 16991</strain>
    </source>
</reference>